<evidence type="ECO:0000313" key="1">
    <source>
        <dbReference type="EMBL" id="MFC0076774.1"/>
    </source>
</evidence>
<evidence type="ECO:0000313" key="2">
    <source>
        <dbReference type="Proteomes" id="UP001589734"/>
    </source>
</evidence>
<gene>
    <name evidence="1" type="ORF">ACFFLS_06970</name>
</gene>
<dbReference type="EMBL" id="JBHLYW010000007">
    <property type="protein sequence ID" value="MFC0076774.1"/>
    <property type="molecule type" value="Genomic_DNA"/>
</dbReference>
<protein>
    <submittedName>
        <fullName evidence="1">Uncharacterized protein</fullName>
    </submittedName>
</protein>
<reference evidence="1 2" key="1">
    <citation type="submission" date="2024-09" db="EMBL/GenBank/DDBJ databases">
        <authorList>
            <person name="Sun Q."/>
            <person name="Mori K."/>
        </authorList>
    </citation>
    <scope>NUCLEOTIDE SEQUENCE [LARGE SCALE GENOMIC DNA]</scope>
    <source>
        <strain evidence="1 2">CGMCC 1.12926</strain>
    </source>
</reference>
<comment type="caution">
    <text evidence="1">The sequence shown here is derived from an EMBL/GenBank/DDBJ whole genome shotgun (WGS) entry which is preliminary data.</text>
</comment>
<organism evidence="1 2">
    <name type="scientific">Flavobacterium procerum</name>
    <dbReference type="NCBI Taxonomy" id="1455569"/>
    <lineage>
        <taxon>Bacteria</taxon>
        <taxon>Pseudomonadati</taxon>
        <taxon>Bacteroidota</taxon>
        <taxon>Flavobacteriia</taxon>
        <taxon>Flavobacteriales</taxon>
        <taxon>Flavobacteriaceae</taxon>
        <taxon>Flavobacterium</taxon>
    </lineage>
</organism>
<name>A0ABV6BMV1_9FLAO</name>
<sequence>MSYKINVIILICGKNIVPFFKEKFVATFNGNIKMILFHADLADLGRLVLIKIIKSRNICSNELNLREIN</sequence>
<dbReference type="RefSeq" id="WP_379685813.1">
    <property type="nucleotide sequence ID" value="NZ_JBHLYW010000007.1"/>
</dbReference>
<accession>A0ABV6BMV1</accession>
<proteinExistence type="predicted"/>
<dbReference type="Proteomes" id="UP001589734">
    <property type="component" value="Unassembled WGS sequence"/>
</dbReference>
<keyword evidence="2" id="KW-1185">Reference proteome</keyword>